<evidence type="ECO:0000313" key="2">
    <source>
        <dbReference type="EMBL" id="PSJ97567.1"/>
    </source>
</evidence>
<name>A0A2P7VED7_9BACL</name>
<keyword evidence="1" id="KW-0175">Coiled coil</keyword>
<feature type="coiled-coil region" evidence="1">
    <location>
        <begin position="31"/>
        <end position="72"/>
    </location>
</feature>
<dbReference type="Proteomes" id="UP000240419">
    <property type="component" value="Unassembled WGS sequence"/>
</dbReference>
<evidence type="ECO:0000313" key="3">
    <source>
        <dbReference type="Proteomes" id="UP000240419"/>
    </source>
</evidence>
<dbReference type="RefSeq" id="WP_106838334.1">
    <property type="nucleotide sequence ID" value="NZ_JARMEZ010000017.1"/>
</dbReference>
<comment type="caution">
    <text evidence="2">The sequence shown here is derived from an EMBL/GenBank/DDBJ whole genome shotgun (WGS) entry which is preliminary data.</text>
</comment>
<organism evidence="2 3">
    <name type="scientific">Brevibacillus fortis</name>
    <dbReference type="NCBI Taxonomy" id="2126352"/>
    <lineage>
        <taxon>Bacteria</taxon>
        <taxon>Bacillati</taxon>
        <taxon>Bacillota</taxon>
        <taxon>Bacilli</taxon>
        <taxon>Bacillales</taxon>
        <taxon>Paenibacillaceae</taxon>
        <taxon>Brevibacillus</taxon>
    </lineage>
</organism>
<proteinExistence type="predicted"/>
<accession>A0A2P7VED7</accession>
<gene>
    <name evidence="2" type="ORF">C7R93_08040</name>
</gene>
<dbReference type="EMBL" id="PXZM01000011">
    <property type="protein sequence ID" value="PSJ97567.1"/>
    <property type="molecule type" value="Genomic_DNA"/>
</dbReference>
<evidence type="ECO:0000256" key="1">
    <source>
        <dbReference type="SAM" id="Coils"/>
    </source>
</evidence>
<dbReference type="AlphaFoldDB" id="A0A2P7VED7"/>
<sequence length="74" mass="8712">MDMNSSVNNFQERLVKSLNEPIRLPLNDLLKTKHSDELEEIKKMVENHTNELNEIKNTLKKLNGLVQKIKKQKK</sequence>
<keyword evidence="3" id="KW-1185">Reference proteome</keyword>
<protein>
    <submittedName>
        <fullName evidence="2">Uncharacterized protein</fullName>
    </submittedName>
</protein>
<reference evidence="2 3" key="1">
    <citation type="submission" date="2018-03" db="EMBL/GenBank/DDBJ databases">
        <title>Brevisbacillus phylogenomics.</title>
        <authorList>
            <person name="Dunlap C."/>
        </authorList>
    </citation>
    <scope>NUCLEOTIDE SEQUENCE [LARGE SCALE GENOMIC DNA]</scope>
    <source>
        <strain evidence="2 3">NRRL NRS-1210</strain>
    </source>
</reference>